<feature type="compositionally biased region" description="Low complexity" evidence="1">
    <location>
        <begin position="276"/>
        <end position="287"/>
    </location>
</feature>
<evidence type="ECO:0000313" key="2">
    <source>
        <dbReference type="EMBL" id="MBB6104128.1"/>
    </source>
</evidence>
<comment type="caution">
    <text evidence="2">The sequence shown here is derived from an EMBL/GenBank/DDBJ whole genome shotgun (WGS) entry which is preliminary data.</text>
</comment>
<protein>
    <submittedName>
        <fullName evidence="2">Uncharacterized protein</fullName>
    </submittedName>
</protein>
<keyword evidence="3" id="KW-1185">Reference proteome</keyword>
<dbReference type="Proteomes" id="UP000571554">
    <property type="component" value="Unassembled WGS sequence"/>
</dbReference>
<gene>
    <name evidence="2" type="ORF">F4827_003987</name>
</gene>
<proteinExistence type="predicted"/>
<evidence type="ECO:0000313" key="3">
    <source>
        <dbReference type="Proteomes" id="UP000571554"/>
    </source>
</evidence>
<name>A0A7W9WUT6_9BURK</name>
<feature type="region of interest" description="Disordered" evidence="1">
    <location>
        <begin position="257"/>
        <end position="287"/>
    </location>
</feature>
<sequence>MRKTIARNAVDDKLRDLAATIYHESRHCQQTFWMMSLFFTYPDDYVQLPGISTMFKYSALESIKVIAEKTPFPNDNLVKIGVHPMLIFYYWWFIVAEKVSSPGFKLFDPMFADADKVQAEVCKLRSVTPEQAQLMGQYEPGYRSHYHEEDAYATEDAVKQYWRDPNHSFFSIPVYAQENTSKSSENSESTEMANQEVESKNSAIMAILEEAMLILRDDKPLSKNYQIFGKFSSFEKSVFSNFGDEYKFQNEAVADADSPRLSLPHARNAQAETRRSSGASARGIRER</sequence>
<dbReference type="RefSeq" id="WP_183726096.1">
    <property type="nucleotide sequence ID" value="NZ_JACHBW010000011.1"/>
</dbReference>
<organism evidence="2 3">
    <name type="scientific">Paraburkholderia bannensis</name>
    <dbReference type="NCBI Taxonomy" id="765414"/>
    <lineage>
        <taxon>Bacteria</taxon>
        <taxon>Pseudomonadati</taxon>
        <taxon>Pseudomonadota</taxon>
        <taxon>Betaproteobacteria</taxon>
        <taxon>Burkholderiales</taxon>
        <taxon>Burkholderiaceae</taxon>
        <taxon>Paraburkholderia</taxon>
    </lineage>
</organism>
<dbReference type="AlphaFoldDB" id="A0A7W9WUT6"/>
<reference evidence="2 3" key="1">
    <citation type="submission" date="2020-08" db="EMBL/GenBank/DDBJ databases">
        <title>Above-ground endophytic microbial communities from plants in different locations in the United States.</title>
        <authorList>
            <person name="Frank C."/>
        </authorList>
    </citation>
    <scope>NUCLEOTIDE SEQUENCE [LARGE SCALE GENOMIC DNA]</scope>
    <source>
        <strain evidence="2 3">WP4_2_2</strain>
    </source>
</reference>
<accession>A0A7W9WUT6</accession>
<evidence type="ECO:0000256" key="1">
    <source>
        <dbReference type="SAM" id="MobiDB-lite"/>
    </source>
</evidence>
<dbReference type="EMBL" id="JACHBW010000011">
    <property type="protein sequence ID" value="MBB6104128.1"/>
    <property type="molecule type" value="Genomic_DNA"/>
</dbReference>